<keyword evidence="3 7" id="KW-0812">Transmembrane</keyword>
<comment type="caution">
    <text evidence="8">The sequence shown here is derived from an EMBL/GenBank/DDBJ whole genome shotgun (WGS) entry which is preliminary data.</text>
</comment>
<dbReference type="GO" id="GO:0022857">
    <property type="term" value="F:transmembrane transporter activity"/>
    <property type="evidence" value="ECO:0007669"/>
    <property type="project" value="InterPro"/>
</dbReference>
<dbReference type="InterPro" id="IPR021109">
    <property type="entry name" value="Peptidase_aspartic_dom_sf"/>
</dbReference>
<keyword evidence="9" id="KW-1185">Reference proteome</keyword>
<evidence type="ECO:0000256" key="4">
    <source>
        <dbReference type="ARBA" id="ARBA00022989"/>
    </source>
</evidence>
<evidence type="ECO:0000256" key="2">
    <source>
        <dbReference type="ARBA" id="ARBA00007168"/>
    </source>
</evidence>
<evidence type="ECO:0000256" key="5">
    <source>
        <dbReference type="ARBA" id="ARBA00023136"/>
    </source>
</evidence>
<evidence type="ECO:0000256" key="7">
    <source>
        <dbReference type="SAM" id="Phobius"/>
    </source>
</evidence>
<feature type="region of interest" description="Disordered" evidence="6">
    <location>
        <begin position="1503"/>
        <end position="1547"/>
    </location>
</feature>
<dbReference type="EMBL" id="BRXU01000035">
    <property type="protein sequence ID" value="GLC60508.1"/>
    <property type="molecule type" value="Genomic_DNA"/>
</dbReference>
<feature type="transmembrane region" description="Helical" evidence="7">
    <location>
        <begin position="97"/>
        <end position="117"/>
    </location>
</feature>
<dbReference type="Pfam" id="PF04515">
    <property type="entry name" value="Choline_transpo"/>
    <property type="match status" value="1"/>
</dbReference>
<keyword evidence="4 7" id="KW-1133">Transmembrane helix</keyword>
<dbReference type="PANTHER" id="PTHR12385">
    <property type="entry name" value="CHOLINE TRANSPORTER-LIKE (SLC FAMILY 44)"/>
    <property type="match status" value="1"/>
</dbReference>
<feature type="compositionally biased region" description="Pro residues" evidence="6">
    <location>
        <begin position="1006"/>
        <end position="1027"/>
    </location>
</feature>
<feature type="compositionally biased region" description="Low complexity" evidence="6">
    <location>
        <begin position="1028"/>
        <end position="1048"/>
    </location>
</feature>
<dbReference type="CDD" id="cd00303">
    <property type="entry name" value="retropepsin_like"/>
    <property type="match status" value="1"/>
</dbReference>
<comment type="subcellular location">
    <subcellularLocation>
        <location evidence="1">Membrane</location>
        <topology evidence="1">Multi-pass membrane protein</topology>
    </subcellularLocation>
</comment>
<feature type="transmembrane region" description="Helical" evidence="7">
    <location>
        <begin position="20"/>
        <end position="40"/>
    </location>
</feature>
<dbReference type="GO" id="GO:0016020">
    <property type="term" value="C:membrane"/>
    <property type="evidence" value="ECO:0007669"/>
    <property type="project" value="UniProtKB-SubCell"/>
</dbReference>
<evidence type="ECO:0000256" key="1">
    <source>
        <dbReference type="ARBA" id="ARBA00004141"/>
    </source>
</evidence>
<feature type="transmembrane region" description="Helical" evidence="7">
    <location>
        <begin position="257"/>
        <end position="284"/>
    </location>
</feature>
<dbReference type="PANTHER" id="PTHR12385:SF98">
    <property type="entry name" value="CHOLINE TRANSPORTER-LIKE PROTEIN"/>
    <property type="match status" value="1"/>
</dbReference>
<gene>
    <name evidence="8" type="primary">PLEST010783</name>
    <name evidence="8" type="ORF">PLESTB_001621400</name>
</gene>
<sequence>MARVSEVELRNRPRRNVPWLVAYSLMVLATALGGGVFAFLHRNTRYADLTPHGLGDPMLCPITATTHSARRLLQQGPDAPTPEDLDLFMRAAGAWSLFLAFQIKMFTVAGATAQWYFQSASASAASGSGSGGGSTCRYCSRTLTSLRFAVGPSLGSLCLGSAVLTLVSMGRQAMEKARRERGQNLIAACATVCLSLLLALVEFVTRFATVRAAITGEAFMDAGRNVVALLTRNAMDAFGVCYATTWSHQAAASAQQATASAAITAVVGFLAAWAVLGFLASLLLNIIDSLFVCFAMDRDIGQVSSLDVHTVMSKLPTVGAVVQQPDGGLVYDGAAVYDVEAAEDAMSAFQLADDFDVGDEYDAPRETGLLPRVPASPADRRHLSALNRVGPQDARATQARLAGGLSPRESPASLVTANPSSSLSLRHLPEPTNGGTPIRQQSPPSGAGSRLFLHSLRSIHGAQPPRPRSPPSPLPFPGPLEGGWPLMAAAAALNPYGGGFEALTALEVPAAAAEAAGGRPRAVGAAEPEIAAETGERDAATMRAAAAVAAAMDAAATDAAARAAAERTAADTATARVPGVTALADGLAMGAAAALGAPAAPGAAAVPAAHAGVPGCDPDRLPARRHALAGGARRVLVPDHTLEDTPTTAVPPYTPLSVYHTADEDGRTGWRFEGSSPLGTEPGLRGNGGVGRGNLLQGDSPGFVFDAPRVQLPAGGPAEGIVRTVLGYREVAQGGARLHASVQEDQDQEGADRDYVERLMARLHPGGAIGTRPATRGTGPPVGPPARDADELQAVLHALRSIGYIPHATQRPRDGAGGGQERRESHGDNTATARDRAGSNGVGGRPWWQDLQMEAASFGPGPETPPDLLWTVGQVDTILSYHQQRGARGGRVAQLYALASLRTLPDTPTANHLVGLPLPTQADPAIWTISLMLSYVPHASSQQGCTEAELYWVELRHYLNRTYPPVPRRATLPAGAAGLGPPLAAPPPQAANATSPPGAPSTGGAPPTPPTPPPGPNPPPPPSPLPSPSGASPSVTPAVTTTPSDTSAGVQRRPGEIVALPQDDWEPAKPVQGQGYEFDGKPQNYTAFKSKVENYLVTALGPRSSARYKHADYKHVVTVLVSMFLKADSPPRRTYTQQRIGELLDDHFAEYTAAGGDAALYRGQAAPREGARNFVDFWLANVLQITAGNGAVIEQEYDAYVYPVGVDPNTAVTEFTSRFSLLPAETYAEPRKAQWFLRAAIRALAGYKQLKEAVLRLRTEDKFHLLTLRQAANIIGAMVGGSGLSGLQQRPPHTLKEEDDGVGGGSGGGTGGGGSATVGGGSGNNSSGGGGGGNGTGGGGGRKNHTVNALAPSGNRSKGNAPRAEHDQVTMAAAAAADRICPEGRWVAHQDKTCRLHPFLGSNHKQRHCRGSKQRIATDPAGLLAEMQAKVHEARQGRGLPADLTDKSVPALALAPSASQRQVDRMDAQLQQLHQLLAAQRIPSSAVSEAAAPLPVQMLAWRQQAAQAPPPPPQSVAPSAVSYHRHPATPQLQHPPASYAAPSTPPPPPPWPAAVAMPAAMPGPYDAAPHSSIALPFGTYAVCPVGATVAERMPPGFQQHNSHAPAKAPEKGPAAAPGSYDHTAVAVLPGPLTQAIQLLDNARNCLVQMQSSALAAVKPAPPPLAAAQAAPPAAALASPAAALPPSPSASALVALATPAAALAMTDASLHPANMALSDHDDLARPLPYLQQTWPAESLLVGGELVRDVLVDTGSAIIIVAQRLADRLQLRCQPRPEYTVTTAAGRSTLLGEVCGGLTLTFGAGAGQGHTIWLPAMLAADSGAEAYELLLGMRALQPLQSRLDLREGREKLEMWPPGHGYLGIPIIIRWPSLGGGVAPLAASTAAPTLPQPPPLAGGGGSL</sequence>
<dbReference type="Proteomes" id="UP001165080">
    <property type="component" value="Unassembled WGS sequence"/>
</dbReference>
<feature type="compositionally biased region" description="Gly residues" evidence="6">
    <location>
        <begin position="1302"/>
        <end position="1341"/>
    </location>
</feature>
<evidence type="ECO:0000313" key="9">
    <source>
        <dbReference type="Proteomes" id="UP001165080"/>
    </source>
</evidence>
<feature type="region of interest" description="Disordered" evidence="6">
    <location>
        <begin position="1595"/>
        <end position="1618"/>
    </location>
</feature>
<dbReference type="Gene3D" id="2.40.70.10">
    <property type="entry name" value="Acid Proteases"/>
    <property type="match status" value="1"/>
</dbReference>
<feature type="transmembrane region" description="Helical" evidence="7">
    <location>
        <begin position="154"/>
        <end position="173"/>
    </location>
</feature>
<feature type="compositionally biased region" description="Polar residues" evidence="6">
    <location>
        <begin position="413"/>
        <end position="424"/>
    </location>
</feature>
<organism evidence="8 9">
    <name type="scientific">Pleodorina starrii</name>
    <dbReference type="NCBI Taxonomy" id="330485"/>
    <lineage>
        <taxon>Eukaryota</taxon>
        <taxon>Viridiplantae</taxon>
        <taxon>Chlorophyta</taxon>
        <taxon>core chlorophytes</taxon>
        <taxon>Chlorophyceae</taxon>
        <taxon>CS clade</taxon>
        <taxon>Chlamydomonadales</taxon>
        <taxon>Volvocaceae</taxon>
        <taxon>Pleodorina</taxon>
    </lineage>
</organism>
<feature type="compositionally biased region" description="Low complexity" evidence="6">
    <location>
        <begin position="1604"/>
        <end position="1618"/>
    </location>
</feature>
<dbReference type="InterPro" id="IPR007603">
    <property type="entry name" value="Choline_transptr-like"/>
</dbReference>
<name>A0A9W6F8R8_9CHLO</name>
<reference evidence="8 9" key="1">
    <citation type="journal article" date="2023" name="Commun. Biol.">
        <title>Reorganization of the ancestral sex-determining regions during the evolution of trioecy in Pleodorina starrii.</title>
        <authorList>
            <person name="Takahashi K."/>
            <person name="Suzuki S."/>
            <person name="Kawai-Toyooka H."/>
            <person name="Yamamoto K."/>
            <person name="Hamaji T."/>
            <person name="Ootsuki R."/>
            <person name="Yamaguchi H."/>
            <person name="Kawachi M."/>
            <person name="Higashiyama T."/>
            <person name="Nozaki H."/>
        </authorList>
    </citation>
    <scope>NUCLEOTIDE SEQUENCE [LARGE SCALE GENOMIC DNA]</scope>
    <source>
        <strain evidence="8 9">NIES-4479</strain>
    </source>
</reference>
<comment type="similarity">
    <text evidence="2">Belongs to the CTL (choline transporter-like) family.</text>
</comment>
<evidence type="ECO:0000256" key="6">
    <source>
        <dbReference type="SAM" id="MobiDB-lite"/>
    </source>
</evidence>
<evidence type="ECO:0000256" key="3">
    <source>
        <dbReference type="ARBA" id="ARBA00022692"/>
    </source>
</evidence>
<feature type="region of interest" description="Disordered" evidence="6">
    <location>
        <begin position="806"/>
        <end position="843"/>
    </location>
</feature>
<accession>A0A9W6F8R8</accession>
<feature type="region of interest" description="Disordered" evidence="6">
    <location>
        <begin position="386"/>
        <end position="450"/>
    </location>
</feature>
<feature type="region of interest" description="Disordered" evidence="6">
    <location>
        <begin position="766"/>
        <end position="788"/>
    </location>
</feature>
<proteinExistence type="inferred from homology"/>
<feature type="compositionally biased region" description="Polar residues" evidence="6">
    <location>
        <begin position="433"/>
        <end position="444"/>
    </location>
</feature>
<evidence type="ECO:0000313" key="8">
    <source>
        <dbReference type="EMBL" id="GLC60508.1"/>
    </source>
</evidence>
<feature type="compositionally biased region" description="Basic and acidic residues" evidence="6">
    <location>
        <begin position="820"/>
        <end position="837"/>
    </location>
</feature>
<keyword evidence="5 7" id="KW-0472">Membrane</keyword>
<protein>
    <submittedName>
        <fullName evidence="8">Uncharacterized protein</fullName>
    </submittedName>
</protein>
<feature type="compositionally biased region" description="Low complexity" evidence="6">
    <location>
        <begin position="990"/>
        <end position="1005"/>
    </location>
</feature>
<feature type="transmembrane region" description="Helical" evidence="7">
    <location>
        <begin position="185"/>
        <end position="205"/>
    </location>
</feature>
<feature type="region of interest" description="Disordered" evidence="6">
    <location>
        <begin position="974"/>
        <end position="1082"/>
    </location>
</feature>
<feature type="region of interest" description="Disordered" evidence="6">
    <location>
        <begin position="1285"/>
        <end position="1371"/>
    </location>
</feature>